<keyword evidence="3" id="KW-1185">Reference proteome</keyword>
<dbReference type="EMBL" id="CP036264">
    <property type="protein sequence ID" value="QEG01559.1"/>
    <property type="molecule type" value="Genomic_DNA"/>
</dbReference>
<dbReference type="Proteomes" id="UP000321353">
    <property type="component" value="Chromosome"/>
</dbReference>
<dbReference type="AlphaFoldDB" id="A0A5B9MK16"/>
<proteinExistence type="predicted"/>
<name>A0A5B9MK16_9BACT</name>
<evidence type="ECO:0000313" key="3">
    <source>
        <dbReference type="Proteomes" id="UP000321353"/>
    </source>
</evidence>
<organism evidence="2 3">
    <name type="scientific">Stieleria maiorica</name>
    <dbReference type="NCBI Taxonomy" id="2795974"/>
    <lineage>
        <taxon>Bacteria</taxon>
        <taxon>Pseudomonadati</taxon>
        <taxon>Planctomycetota</taxon>
        <taxon>Planctomycetia</taxon>
        <taxon>Pirellulales</taxon>
        <taxon>Pirellulaceae</taxon>
        <taxon>Stieleria</taxon>
    </lineage>
</organism>
<dbReference type="Pfam" id="PF14452">
    <property type="entry name" value="Multi_ubiq"/>
    <property type="match status" value="3"/>
</dbReference>
<dbReference type="RefSeq" id="WP_199773741.1">
    <property type="nucleotide sequence ID" value="NZ_CP036264.1"/>
</dbReference>
<evidence type="ECO:0000259" key="1">
    <source>
        <dbReference type="Pfam" id="PF14452"/>
    </source>
</evidence>
<feature type="domain" description="Multi-ubiquitin" evidence="1">
    <location>
        <begin position="20"/>
        <end position="83"/>
    </location>
</feature>
<accession>A0A5B9MK16</accession>
<protein>
    <recommendedName>
        <fullName evidence="1">Multi-ubiquitin domain-containing protein</fullName>
    </recommendedName>
</protein>
<evidence type="ECO:0000313" key="2">
    <source>
        <dbReference type="EMBL" id="QEG01559.1"/>
    </source>
</evidence>
<dbReference type="KEGG" id="smam:Mal15_56360"/>
<feature type="domain" description="Multi-ubiquitin" evidence="1">
    <location>
        <begin position="88"/>
        <end position="151"/>
    </location>
</feature>
<dbReference type="InterPro" id="IPR027802">
    <property type="entry name" value="Multi-ubiquitin_dom"/>
</dbReference>
<feature type="domain" description="Multi-ubiquitin" evidence="1">
    <location>
        <begin position="159"/>
        <end position="229"/>
    </location>
</feature>
<gene>
    <name evidence="2" type="ORF">Mal15_56360</name>
</gene>
<sequence length="233" mass="25917">MSDRNTKNKGFRVLVANDQLKFKPYQVDDPVPLGRQILEIAGYDSDGDASLAAILDNGDFEDIRLDEKVDLQKRGAERFIAFRSDRSFRFEVEKDQQHWGKPLISGQVLRRLAKASDGEVVFLSVPGGQDRVIDRTELVDLNEPGVERFFKGPKPDPSVQIIVNTREKTVPSKDVTFDQIVQLAFPGNHGENEEFTITYDGALSCPSDGNLGAGGTVQVKHGTIFNVKRAIRS</sequence>
<reference evidence="2 3" key="1">
    <citation type="submission" date="2019-02" db="EMBL/GenBank/DDBJ databases">
        <title>Planctomycetal bacteria perform biofilm scaping via a novel small molecule.</title>
        <authorList>
            <person name="Jeske O."/>
            <person name="Boedeker C."/>
            <person name="Wiegand S."/>
            <person name="Breitling P."/>
            <person name="Kallscheuer N."/>
            <person name="Jogler M."/>
            <person name="Rohde M."/>
            <person name="Petersen J."/>
            <person name="Medema M.H."/>
            <person name="Surup F."/>
            <person name="Jogler C."/>
        </authorList>
    </citation>
    <scope>NUCLEOTIDE SEQUENCE [LARGE SCALE GENOMIC DNA]</scope>
    <source>
        <strain evidence="2 3">Mal15</strain>
    </source>
</reference>